<accession>A0A1T3NI88</accession>
<proteinExistence type="predicted"/>
<keyword evidence="3" id="KW-1185">Reference proteome</keyword>
<evidence type="ECO:0000313" key="2">
    <source>
        <dbReference type="EMBL" id="OPC76544.1"/>
    </source>
</evidence>
<reference evidence="2 3" key="1">
    <citation type="submission" date="2017-03" db="EMBL/GenBank/DDBJ databases">
        <title>Draft genome sequence of Streptomyces scabrisporus NF3, endophyte isolated from Amphipterygium adstringens.</title>
        <authorList>
            <person name="Vazquez M."/>
            <person name="Ceapa C.D."/>
            <person name="Rodriguez Luna D."/>
            <person name="Sanchez Esquivel S."/>
        </authorList>
    </citation>
    <scope>NUCLEOTIDE SEQUENCE [LARGE SCALE GENOMIC DNA]</scope>
    <source>
        <strain evidence="2 3">NF3</strain>
    </source>
</reference>
<feature type="region of interest" description="Disordered" evidence="1">
    <location>
        <begin position="48"/>
        <end position="107"/>
    </location>
</feature>
<protein>
    <submittedName>
        <fullName evidence="2">Uncharacterized protein</fullName>
    </submittedName>
</protein>
<name>A0A1T3NI88_9ACTN</name>
<dbReference type="Proteomes" id="UP000190037">
    <property type="component" value="Unassembled WGS sequence"/>
</dbReference>
<dbReference type="STRING" id="159449.B4N89_46905"/>
<evidence type="ECO:0000313" key="3">
    <source>
        <dbReference type="Proteomes" id="UP000190037"/>
    </source>
</evidence>
<sequence length="107" mass="10215">MAAAVGLVVLPLVADLDMAAAVGSVMGAVAGVVSTWASVTAWLRSGSPTVFADSGSNAAGGDMRNPSARDTGSGSGSPRVPGRGVSTLGGSNAAGGDMTDPSAHRSS</sequence>
<dbReference type="AlphaFoldDB" id="A0A1T3NI88"/>
<organism evidence="2 3">
    <name type="scientific">Embleya scabrispora</name>
    <dbReference type="NCBI Taxonomy" id="159449"/>
    <lineage>
        <taxon>Bacteria</taxon>
        <taxon>Bacillati</taxon>
        <taxon>Actinomycetota</taxon>
        <taxon>Actinomycetes</taxon>
        <taxon>Kitasatosporales</taxon>
        <taxon>Streptomycetaceae</taxon>
        <taxon>Embleya</taxon>
    </lineage>
</organism>
<comment type="caution">
    <text evidence="2">The sequence shown here is derived from an EMBL/GenBank/DDBJ whole genome shotgun (WGS) entry which is preliminary data.</text>
</comment>
<gene>
    <name evidence="2" type="ORF">B4N89_46905</name>
</gene>
<feature type="compositionally biased region" description="Low complexity" evidence="1">
    <location>
        <begin position="76"/>
        <end position="86"/>
    </location>
</feature>
<evidence type="ECO:0000256" key="1">
    <source>
        <dbReference type="SAM" id="MobiDB-lite"/>
    </source>
</evidence>
<dbReference type="EMBL" id="MWQN01000006">
    <property type="protein sequence ID" value="OPC76544.1"/>
    <property type="molecule type" value="Genomic_DNA"/>
</dbReference>